<accession>A0AC34GVM3</accession>
<reference evidence="2" key="1">
    <citation type="submission" date="2022-11" db="UniProtKB">
        <authorList>
            <consortium name="WormBaseParasite"/>
        </authorList>
    </citation>
    <scope>IDENTIFICATION</scope>
</reference>
<evidence type="ECO:0000313" key="2">
    <source>
        <dbReference type="WBParaSite" id="ES5_v2.g8903.t1"/>
    </source>
</evidence>
<dbReference type="WBParaSite" id="ES5_v2.g8903.t1">
    <property type="protein sequence ID" value="ES5_v2.g8903.t1"/>
    <property type="gene ID" value="ES5_v2.g8903"/>
</dbReference>
<protein>
    <submittedName>
        <fullName evidence="2">Uncharacterized protein</fullName>
    </submittedName>
</protein>
<dbReference type="Proteomes" id="UP000887579">
    <property type="component" value="Unplaced"/>
</dbReference>
<proteinExistence type="predicted"/>
<organism evidence="1 2">
    <name type="scientific">Panagrolaimus sp. ES5</name>
    <dbReference type="NCBI Taxonomy" id="591445"/>
    <lineage>
        <taxon>Eukaryota</taxon>
        <taxon>Metazoa</taxon>
        <taxon>Ecdysozoa</taxon>
        <taxon>Nematoda</taxon>
        <taxon>Chromadorea</taxon>
        <taxon>Rhabditida</taxon>
        <taxon>Tylenchina</taxon>
        <taxon>Panagrolaimomorpha</taxon>
        <taxon>Panagrolaimoidea</taxon>
        <taxon>Panagrolaimidae</taxon>
        <taxon>Panagrolaimus</taxon>
    </lineage>
</organism>
<name>A0AC34GVM3_9BILA</name>
<sequence length="137" mass="15523">MPEPSSPYPQTANGPAYQIFLYAAPVILAFSVSICCLRLFLTYILRSHRRRHNNSLPMNFDFDTEQPSTLSLAFSRSPFFELFRHAPPPPSYDDSAKHMQQQQNVQNENNNENVLLEAPPIDSNAPPGYTETRANPV</sequence>
<evidence type="ECO:0000313" key="1">
    <source>
        <dbReference type="Proteomes" id="UP000887579"/>
    </source>
</evidence>